<dbReference type="PANTHER" id="PTHR30231">
    <property type="entry name" value="DNA POLYMERASE III SUBUNIT EPSILON"/>
    <property type="match status" value="1"/>
</dbReference>
<feature type="domain" description="Exonuclease" evidence="2">
    <location>
        <begin position="12"/>
        <end position="177"/>
    </location>
</feature>
<dbReference type="InterPro" id="IPR013520">
    <property type="entry name" value="Ribonucl_H"/>
</dbReference>
<evidence type="ECO:0000313" key="4">
    <source>
        <dbReference type="Proteomes" id="UP000220922"/>
    </source>
</evidence>
<keyword evidence="4" id="KW-1185">Reference proteome</keyword>
<evidence type="ECO:0000259" key="2">
    <source>
        <dbReference type="SMART" id="SM00479"/>
    </source>
</evidence>
<evidence type="ECO:0000313" key="3">
    <source>
        <dbReference type="EMBL" id="PDV98607.1"/>
    </source>
</evidence>
<dbReference type="SUPFAM" id="SSF53098">
    <property type="entry name" value="Ribonuclease H-like"/>
    <property type="match status" value="1"/>
</dbReference>
<dbReference type="PROSITE" id="PS52050">
    <property type="entry name" value="WYL"/>
    <property type="match status" value="1"/>
</dbReference>
<keyword evidence="1" id="KW-0378">Hydrolase</keyword>
<dbReference type="EMBL" id="LYXE01000091">
    <property type="protein sequence ID" value="PDV98607.1"/>
    <property type="molecule type" value="Genomic_DNA"/>
</dbReference>
<sequence>MYDPSTLLQEAPLLFLDLETTGLSLGAGHRVCEVALLREVGGQEEARFACLIDPGRPLDPGSAAVNGLNDAELAEAASFASVVSQIEAFAQGAILVAHNLAFDRAFLSFEMAQLGRPAFDGPGIDTLPLARRLLRRPSYGLKALTTALQLPMPTHRAMDDVIALRALFHHLRGLMEAEGITTLSDTFRLERGLRPETPEPEVPPVIAQALAEQRPLRIVYRSMSTPEPTARTVRPIYLSQETNGLYLRAFCELRQNVRTFAITKIEAAELLD</sequence>
<dbReference type="InterPro" id="IPR012337">
    <property type="entry name" value="RNaseH-like_sf"/>
</dbReference>
<organism evidence="3 4">
    <name type="scientific">Candidatus Chloroploca asiatica</name>
    <dbReference type="NCBI Taxonomy" id="1506545"/>
    <lineage>
        <taxon>Bacteria</taxon>
        <taxon>Bacillati</taxon>
        <taxon>Chloroflexota</taxon>
        <taxon>Chloroflexia</taxon>
        <taxon>Chloroflexales</taxon>
        <taxon>Chloroflexineae</taxon>
        <taxon>Oscillochloridaceae</taxon>
        <taxon>Candidatus Chloroploca</taxon>
    </lineage>
</organism>
<dbReference type="Gene3D" id="3.30.420.10">
    <property type="entry name" value="Ribonuclease H-like superfamily/Ribonuclease H"/>
    <property type="match status" value="1"/>
</dbReference>
<dbReference type="Pfam" id="PF13280">
    <property type="entry name" value="WYL"/>
    <property type="match status" value="1"/>
</dbReference>
<name>A0A2H3L5W0_9CHLR</name>
<evidence type="ECO:0000256" key="1">
    <source>
        <dbReference type="ARBA" id="ARBA00022839"/>
    </source>
</evidence>
<dbReference type="InterPro" id="IPR026881">
    <property type="entry name" value="WYL_dom"/>
</dbReference>
<reference evidence="3 4" key="1">
    <citation type="submission" date="2016-05" db="EMBL/GenBank/DDBJ databases">
        <authorList>
            <person name="Lavstsen T."/>
            <person name="Jespersen J.S."/>
        </authorList>
    </citation>
    <scope>NUCLEOTIDE SEQUENCE [LARGE SCALE GENOMIC DNA]</scope>
    <source>
        <strain evidence="3 4">B7-9</strain>
    </source>
</reference>
<dbReference type="OrthoDB" id="9803913at2"/>
<dbReference type="GO" id="GO:0003676">
    <property type="term" value="F:nucleic acid binding"/>
    <property type="evidence" value="ECO:0007669"/>
    <property type="project" value="InterPro"/>
</dbReference>
<dbReference type="SMART" id="SM00479">
    <property type="entry name" value="EXOIII"/>
    <property type="match status" value="1"/>
</dbReference>
<gene>
    <name evidence="3" type="ORF">A9Q02_14555</name>
</gene>
<dbReference type="RefSeq" id="WP_097653343.1">
    <property type="nucleotide sequence ID" value="NZ_LYXE01000091.1"/>
</dbReference>
<keyword evidence="1" id="KW-0540">Nuclease</keyword>
<accession>A0A2H3L5W0</accession>
<protein>
    <submittedName>
        <fullName evidence="3">DNA polymerase III subunit epsilon</fullName>
    </submittedName>
</protein>
<comment type="caution">
    <text evidence="3">The sequence shown here is derived from an EMBL/GenBank/DDBJ whole genome shotgun (WGS) entry which is preliminary data.</text>
</comment>
<dbReference type="GO" id="GO:0008408">
    <property type="term" value="F:3'-5' exonuclease activity"/>
    <property type="evidence" value="ECO:0007669"/>
    <property type="project" value="TreeGrafter"/>
</dbReference>
<dbReference type="GO" id="GO:0005829">
    <property type="term" value="C:cytosol"/>
    <property type="evidence" value="ECO:0007669"/>
    <property type="project" value="TreeGrafter"/>
</dbReference>
<proteinExistence type="predicted"/>
<dbReference type="InterPro" id="IPR036397">
    <property type="entry name" value="RNaseH_sf"/>
</dbReference>
<dbReference type="CDD" id="cd06127">
    <property type="entry name" value="DEDDh"/>
    <property type="match status" value="1"/>
</dbReference>
<dbReference type="GO" id="GO:0045004">
    <property type="term" value="P:DNA replication proofreading"/>
    <property type="evidence" value="ECO:0007669"/>
    <property type="project" value="TreeGrafter"/>
</dbReference>
<keyword evidence="1" id="KW-0269">Exonuclease</keyword>
<dbReference type="FunFam" id="3.30.420.10:FF:000045">
    <property type="entry name" value="3'-5' exonuclease DinG"/>
    <property type="match status" value="1"/>
</dbReference>
<dbReference type="PANTHER" id="PTHR30231:SF41">
    <property type="entry name" value="DNA POLYMERASE III SUBUNIT EPSILON"/>
    <property type="match status" value="1"/>
</dbReference>
<dbReference type="Pfam" id="PF00929">
    <property type="entry name" value="RNase_T"/>
    <property type="match status" value="1"/>
</dbReference>
<dbReference type="Proteomes" id="UP000220922">
    <property type="component" value="Unassembled WGS sequence"/>
</dbReference>
<dbReference type="AlphaFoldDB" id="A0A2H3L5W0"/>